<gene>
    <name evidence="2" type="ORF">TIFTF001_025897</name>
</gene>
<comment type="caution">
    <text evidence="2">The sequence shown here is derived from an EMBL/GenBank/DDBJ whole genome shotgun (WGS) entry which is preliminary data.</text>
</comment>
<feature type="region of interest" description="Disordered" evidence="1">
    <location>
        <begin position="47"/>
        <end position="74"/>
    </location>
</feature>
<feature type="compositionally biased region" description="Basic and acidic residues" evidence="1">
    <location>
        <begin position="53"/>
        <end position="74"/>
    </location>
</feature>
<evidence type="ECO:0000313" key="3">
    <source>
        <dbReference type="Proteomes" id="UP001187192"/>
    </source>
</evidence>
<name>A0AA88ARH3_FICCA</name>
<dbReference type="Gramene" id="FCD_00024668-RA">
    <property type="protein sequence ID" value="FCD_00024668-RA:cds"/>
    <property type="gene ID" value="FCD_00024668"/>
</dbReference>
<keyword evidence="3" id="KW-1185">Reference proteome</keyword>
<dbReference type="AlphaFoldDB" id="A0AA88ARH3"/>
<reference evidence="2" key="1">
    <citation type="submission" date="2023-07" db="EMBL/GenBank/DDBJ databases">
        <title>draft genome sequence of fig (Ficus carica).</title>
        <authorList>
            <person name="Takahashi T."/>
            <person name="Nishimura K."/>
        </authorList>
    </citation>
    <scope>NUCLEOTIDE SEQUENCE</scope>
</reference>
<evidence type="ECO:0000313" key="2">
    <source>
        <dbReference type="EMBL" id="GMN56767.1"/>
    </source>
</evidence>
<accession>A0AA88ARH3</accession>
<dbReference type="Proteomes" id="UP001187192">
    <property type="component" value="Unassembled WGS sequence"/>
</dbReference>
<proteinExistence type="predicted"/>
<organism evidence="2 3">
    <name type="scientific">Ficus carica</name>
    <name type="common">Common fig</name>
    <dbReference type="NCBI Taxonomy" id="3494"/>
    <lineage>
        <taxon>Eukaryota</taxon>
        <taxon>Viridiplantae</taxon>
        <taxon>Streptophyta</taxon>
        <taxon>Embryophyta</taxon>
        <taxon>Tracheophyta</taxon>
        <taxon>Spermatophyta</taxon>
        <taxon>Magnoliopsida</taxon>
        <taxon>eudicotyledons</taxon>
        <taxon>Gunneridae</taxon>
        <taxon>Pentapetalae</taxon>
        <taxon>rosids</taxon>
        <taxon>fabids</taxon>
        <taxon>Rosales</taxon>
        <taxon>Moraceae</taxon>
        <taxon>Ficeae</taxon>
        <taxon>Ficus</taxon>
    </lineage>
</organism>
<evidence type="ECO:0000256" key="1">
    <source>
        <dbReference type="SAM" id="MobiDB-lite"/>
    </source>
</evidence>
<sequence>MERPQCPIATLVVQSRLSSLKESEISVSPVTLERSIVVTRDSLAEFSPGAGGCHDDTEKLRREIEREEREGRGI</sequence>
<protein>
    <submittedName>
        <fullName evidence="2">Uncharacterized protein</fullName>
    </submittedName>
</protein>
<dbReference type="EMBL" id="BTGU01000065">
    <property type="protein sequence ID" value="GMN56767.1"/>
    <property type="molecule type" value="Genomic_DNA"/>
</dbReference>